<dbReference type="Proteomes" id="UP000051888">
    <property type="component" value="Unassembled WGS sequence"/>
</dbReference>
<evidence type="ECO:0000256" key="6">
    <source>
        <dbReference type="ARBA" id="ARBA00022801"/>
    </source>
</evidence>
<comment type="similarity">
    <text evidence="2 8">Belongs to the peptidase T1B family. HslV subfamily.</text>
</comment>
<dbReference type="PANTHER" id="PTHR32194">
    <property type="entry name" value="METALLOPROTEASE TLDD"/>
    <property type="match status" value="1"/>
</dbReference>
<comment type="caution">
    <text evidence="9">The sequence shown here is derived from an EMBL/GenBank/DDBJ whole genome shotgun (WGS) entry which is preliminary data.</text>
</comment>
<evidence type="ECO:0000256" key="2">
    <source>
        <dbReference type="ARBA" id="ARBA00006053"/>
    </source>
</evidence>
<dbReference type="InterPro" id="IPR022281">
    <property type="entry name" value="ATP-dep_Prtase_HsIV_su"/>
</dbReference>
<dbReference type="CDD" id="cd01913">
    <property type="entry name" value="protease_HslV"/>
    <property type="match status" value="1"/>
</dbReference>
<sequence length="180" mass="19204">MGDFHATTIFAIQHKGKSAMAGDGQVTFGNAVVMKHTAKKVRKLFNGKVLAGFAGSVADAFTLSEMFEGKLQEFNGNLARAAVELAKQWRSDKVLRKLEAMLIVMDEKNLLLVSGTGEVIEPDDGILAIGSGGNYALAAGRALKQFSGDHLSAKEMAEAALKIASDICVYTNSNIIVEEL</sequence>
<dbReference type="InterPro" id="IPR023333">
    <property type="entry name" value="Proteasome_suB-type"/>
</dbReference>
<keyword evidence="6 8" id="KW-0378">Hydrolase</keyword>
<organism evidence="9 10">
    <name type="scientific">Heyndrickxia shackletonii</name>
    <dbReference type="NCBI Taxonomy" id="157838"/>
    <lineage>
        <taxon>Bacteria</taxon>
        <taxon>Bacillati</taxon>
        <taxon>Bacillota</taxon>
        <taxon>Bacilli</taxon>
        <taxon>Bacillales</taxon>
        <taxon>Bacillaceae</taxon>
        <taxon>Heyndrickxia</taxon>
    </lineage>
</organism>
<feature type="binding site" evidence="8">
    <location>
        <position position="171"/>
    </location>
    <ligand>
        <name>Na(+)</name>
        <dbReference type="ChEBI" id="CHEBI:29101"/>
    </ligand>
</feature>
<dbReference type="InterPro" id="IPR029055">
    <property type="entry name" value="Ntn_hydrolases_N"/>
</dbReference>
<evidence type="ECO:0000256" key="7">
    <source>
        <dbReference type="ARBA" id="ARBA00023053"/>
    </source>
</evidence>
<dbReference type="PATRIC" id="fig|157838.3.peg.3285"/>
<dbReference type="PROSITE" id="PS51476">
    <property type="entry name" value="PROTEASOME_BETA_2"/>
    <property type="match status" value="1"/>
</dbReference>
<keyword evidence="4 8" id="KW-0645">Protease</keyword>
<gene>
    <name evidence="8" type="primary">hslV</name>
    <name evidence="9" type="ORF">AN964_14795</name>
</gene>
<dbReference type="Gene3D" id="3.60.20.10">
    <property type="entry name" value="Glutamine Phosphoribosylpyrophosphate, subunit 1, domain 1"/>
    <property type="match status" value="1"/>
</dbReference>
<comment type="subcellular location">
    <subcellularLocation>
        <location evidence="1 8">Cytoplasm</location>
    </subcellularLocation>
</comment>
<dbReference type="GO" id="GO:0004298">
    <property type="term" value="F:threonine-type endopeptidase activity"/>
    <property type="evidence" value="ECO:0007669"/>
    <property type="project" value="UniProtKB-KW"/>
</dbReference>
<dbReference type="EMBL" id="LJJC01000004">
    <property type="protein sequence ID" value="KQL54639.1"/>
    <property type="molecule type" value="Genomic_DNA"/>
</dbReference>
<feature type="active site" evidence="8">
    <location>
        <position position="7"/>
    </location>
</feature>
<keyword evidence="10" id="KW-1185">Reference proteome</keyword>
<dbReference type="Pfam" id="PF00227">
    <property type="entry name" value="Proteasome"/>
    <property type="match status" value="1"/>
</dbReference>
<dbReference type="GO" id="GO:0005839">
    <property type="term" value="C:proteasome core complex"/>
    <property type="evidence" value="ECO:0007669"/>
    <property type="project" value="InterPro"/>
</dbReference>
<keyword evidence="7 8" id="KW-0915">Sodium</keyword>
<evidence type="ECO:0000313" key="10">
    <source>
        <dbReference type="Proteomes" id="UP000051888"/>
    </source>
</evidence>
<dbReference type="EC" id="3.4.25.2" evidence="8"/>
<dbReference type="HAMAP" id="MF_00248">
    <property type="entry name" value="HslV"/>
    <property type="match status" value="1"/>
</dbReference>
<dbReference type="STRING" id="157838.AN964_14795"/>
<dbReference type="GO" id="GO:0046872">
    <property type="term" value="F:metal ion binding"/>
    <property type="evidence" value="ECO:0007669"/>
    <property type="project" value="UniProtKB-KW"/>
</dbReference>
<dbReference type="RefSeq" id="WP_055740421.1">
    <property type="nucleotide sequence ID" value="NZ_JAAIWL010000003.1"/>
</dbReference>
<dbReference type="InterPro" id="IPR001353">
    <property type="entry name" value="Proteasome_sua/b"/>
</dbReference>
<dbReference type="NCBIfam" id="NF003964">
    <property type="entry name" value="PRK05456.1"/>
    <property type="match status" value="1"/>
</dbReference>
<evidence type="ECO:0000256" key="8">
    <source>
        <dbReference type="HAMAP-Rule" id="MF_00248"/>
    </source>
</evidence>
<comment type="activity regulation">
    <text evidence="8">Allosterically activated by HslU binding.</text>
</comment>
<dbReference type="NCBIfam" id="TIGR03692">
    <property type="entry name" value="ATP_dep_HslV"/>
    <property type="match status" value="1"/>
</dbReference>
<dbReference type="SUPFAM" id="SSF56235">
    <property type="entry name" value="N-terminal nucleophile aminohydrolases (Ntn hydrolases)"/>
    <property type="match status" value="1"/>
</dbReference>
<keyword evidence="8" id="KW-0888">Threonine protease</keyword>
<keyword evidence="8" id="KW-0021">Allosteric enzyme</keyword>
<keyword evidence="3 8" id="KW-0963">Cytoplasm</keyword>
<dbReference type="GO" id="GO:0009376">
    <property type="term" value="C:HslUV protease complex"/>
    <property type="evidence" value="ECO:0007669"/>
    <property type="project" value="UniProtKB-UniRule"/>
</dbReference>
<dbReference type="PIRSF" id="PIRSF039093">
    <property type="entry name" value="HslV"/>
    <property type="match status" value="1"/>
</dbReference>
<protein>
    <recommendedName>
        <fullName evidence="8">ATP-dependent protease subunit HslV</fullName>
        <ecNumber evidence="8">3.4.25.2</ecNumber>
    </recommendedName>
</protein>
<comment type="catalytic activity">
    <reaction evidence="8">
        <text>ATP-dependent cleavage of peptide bonds with broad specificity.</text>
        <dbReference type="EC" id="3.4.25.2"/>
    </reaction>
</comment>
<evidence type="ECO:0000256" key="3">
    <source>
        <dbReference type="ARBA" id="ARBA00022490"/>
    </source>
</evidence>
<proteinExistence type="inferred from homology"/>
<dbReference type="AlphaFoldDB" id="A0A0Q3WYQ4"/>
<evidence type="ECO:0000256" key="1">
    <source>
        <dbReference type="ARBA" id="ARBA00004496"/>
    </source>
</evidence>
<feature type="binding site" evidence="8">
    <location>
        <position position="165"/>
    </location>
    <ligand>
        <name>Na(+)</name>
        <dbReference type="ChEBI" id="CHEBI:29101"/>
    </ligand>
</feature>
<reference evidence="9 10" key="1">
    <citation type="submission" date="2015-09" db="EMBL/GenBank/DDBJ databases">
        <title>Genome sequencing project for genomic taxonomy and phylogenomics of Bacillus-like bacteria.</title>
        <authorList>
            <person name="Liu B."/>
            <person name="Wang J."/>
            <person name="Zhu Y."/>
            <person name="Liu G."/>
            <person name="Chen Q."/>
            <person name="Chen Z."/>
            <person name="Lan J."/>
            <person name="Che J."/>
            <person name="Ge C."/>
            <person name="Shi H."/>
            <person name="Pan Z."/>
            <person name="Liu X."/>
        </authorList>
    </citation>
    <scope>NUCLEOTIDE SEQUENCE [LARGE SCALE GENOMIC DNA]</scope>
    <source>
        <strain evidence="9 10">LMG 18435</strain>
    </source>
</reference>
<dbReference type="OrthoDB" id="9804884at2"/>
<evidence type="ECO:0000256" key="4">
    <source>
        <dbReference type="ARBA" id="ARBA00022670"/>
    </source>
</evidence>
<keyword evidence="5 8" id="KW-0479">Metal-binding</keyword>
<comment type="subunit">
    <text evidence="8">A double ring-shaped homohexamer of HslV is capped on each side by a ring-shaped HslU homohexamer. The assembly of the HslU/HslV complex is dependent on binding of ATP.</text>
</comment>
<dbReference type="PANTHER" id="PTHR32194:SF0">
    <property type="entry name" value="ATP-DEPENDENT PROTEASE SUBUNIT HSLV"/>
    <property type="match status" value="1"/>
</dbReference>
<dbReference type="GO" id="GO:0051603">
    <property type="term" value="P:proteolysis involved in protein catabolic process"/>
    <property type="evidence" value="ECO:0007669"/>
    <property type="project" value="InterPro"/>
</dbReference>
<accession>A0A0Q3WYQ4</accession>
<feature type="binding site" evidence="8">
    <location>
        <position position="168"/>
    </location>
    <ligand>
        <name>Na(+)</name>
        <dbReference type="ChEBI" id="CHEBI:29101"/>
    </ligand>
</feature>
<evidence type="ECO:0000313" key="9">
    <source>
        <dbReference type="EMBL" id="KQL54639.1"/>
    </source>
</evidence>
<name>A0A0Q3WYQ4_9BACI</name>
<evidence type="ECO:0000256" key="5">
    <source>
        <dbReference type="ARBA" id="ARBA00022723"/>
    </source>
</evidence>
<comment type="function">
    <text evidence="8">Protease subunit of a proteasome-like degradation complex believed to be a general protein degrading machinery.</text>
</comment>